<accession>A0A438INL3</accession>
<comment type="caution">
    <text evidence="1">The sequence shown here is derived from an EMBL/GenBank/DDBJ whole genome shotgun (WGS) entry which is preliminary data.</text>
</comment>
<dbReference type="AlphaFoldDB" id="A0A438INL3"/>
<evidence type="ECO:0000313" key="1">
    <source>
        <dbReference type="EMBL" id="RVW98307.1"/>
    </source>
</evidence>
<sequence>MAYINVWEHYGGGGHTNVDWSPIFEDLYSLELGFMDICVTRNPLGCRGSACVEVMTTLPVSSEACNGLPTIGEQSIAQDEVPHDSLLSPPPPPPLLDQIVPQTSSYLLHGQSEVIPPTTVHTTVPEDTHTLIDSIEQHIRQLRLFDSSTIWDDLEGIPVVILLTKFRMPEIERYTGVGCPPIHLRLYSTVIRAHGLDESQMITMFPLSLSGVD</sequence>
<dbReference type="Proteomes" id="UP000288805">
    <property type="component" value="Unassembled WGS sequence"/>
</dbReference>
<organism evidence="1 2">
    <name type="scientific">Vitis vinifera</name>
    <name type="common">Grape</name>
    <dbReference type="NCBI Taxonomy" id="29760"/>
    <lineage>
        <taxon>Eukaryota</taxon>
        <taxon>Viridiplantae</taxon>
        <taxon>Streptophyta</taxon>
        <taxon>Embryophyta</taxon>
        <taxon>Tracheophyta</taxon>
        <taxon>Spermatophyta</taxon>
        <taxon>Magnoliopsida</taxon>
        <taxon>eudicotyledons</taxon>
        <taxon>Gunneridae</taxon>
        <taxon>Pentapetalae</taxon>
        <taxon>rosids</taxon>
        <taxon>Vitales</taxon>
        <taxon>Vitaceae</taxon>
        <taxon>Viteae</taxon>
        <taxon>Vitis</taxon>
    </lineage>
</organism>
<protein>
    <submittedName>
        <fullName evidence="1">Uncharacterized protein</fullName>
    </submittedName>
</protein>
<proteinExistence type="predicted"/>
<evidence type="ECO:0000313" key="2">
    <source>
        <dbReference type="Proteomes" id="UP000288805"/>
    </source>
</evidence>
<reference evidence="1 2" key="1">
    <citation type="journal article" date="2018" name="PLoS Genet.">
        <title>Population sequencing reveals clonal diversity and ancestral inbreeding in the grapevine cultivar Chardonnay.</title>
        <authorList>
            <person name="Roach M.J."/>
            <person name="Johnson D.L."/>
            <person name="Bohlmann J."/>
            <person name="van Vuuren H.J."/>
            <person name="Jones S.J."/>
            <person name="Pretorius I.S."/>
            <person name="Schmidt S.A."/>
            <person name="Borneman A.R."/>
        </authorList>
    </citation>
    <scope>NUCLEOTIDE SEQUENCE [LARGE SCALE GENOMIC DNA]</scope>
    <source>
        <strain evidence="2">cv. Chardonnay</strain>
        <tissue evidence="1">Leaf</tissue>
    </source>
</reference>
<name>A0A438INL3_VITVI</name>
<dbReference type="EMBL" id="QGNW01000094">
    <property type="protein sequence ID" value="RVW98307.1"/>
    <property type="molecule type" value="Genomic_DNA"/>
</dbReference>
<gene>
    <name evidence="1" type="ORF">CK203_034319</name>
</gene>